<gene>
    <name evidence="2" type="ORF">CNMCM8927_007466</name>
</gene>
<evidence type="ECO:0000313" key="2">
    <source>
        <dbReference type="EMBL" id="KAF4209099.1"/>
    </source>
</evidence>
<dbReference type="EMBL" id="JAAAPU010000005">
    <property type="protein sequence ID" value="KAF4209099.1"/>
    <property type="molecule type" value="Genomic_DNA"/>
</dbReference>
<dbReference type="AlphaFoldDB" id="A0AAN5YWN0"/>
<evidence type="ECO:0000256" key="1">
    <source>
        <dbReference type="SAM" id="MobiDB-lite"/>
    </source>
</evidence>
<feature type="compositionally biased region" description="Acidic residues" evidence="1">
    <location>
        <begin position="79"/>
        <end position="93"/>
    </location>
</feature>
<dbReference type="Proteomes" id="UP000649114">
    <property type="component" value="Unassembled WGS sequence"/>
</dbReference>
<evidence type="ECO:0000313" key="3">
    <source>
        <dbReference type="Proteomes" id="UP000649114"/>
    </source>
</evidence>
<accession>A0AAN5YWN0</accession>
<proteinExistence type="predicted"/>
<name>A0AAN5YWN0_ASPLE</name>
<organism evidence="2 3">
    <name type="scientific">Aspergillus lentulus</name>
    <dbReference type="NCBI Taxonomy" id="293939"/>
    <lineage>
        <taxon>Eukaryota</taxon>
        <taxon>Fungi</taxon>
        <taxon>Dikarya</taxon>
        <taxon>Ascomycota</taxon>
        <taxon>Pezizomycotina</taxon>
        <taxon>Eurotiomycetes</taxon>
        <taxon>Eurotiomycetidae</taxon>
        <taxon>Eurotiales</taxon>
        <taxon>Aspergillaceae</taxon>
        <taxon>Aspergillus</taxon>
        <taxon>Aspergillus subgen. Fumigati</taxon>
    </lineage>
</organism>
<sequence length="157" mass="17566">METFNPETKLAGLFPLSVYNSPYFQGRGLPLRRGPGSLNWSGAPPAPGGGAHSRRESCKTPGSVNEQANIFERFRRDDEDTEDDFDGEDEDDNLSVASEHMDADDHIAAENMERFCIRVSDIVETFFSIATEAGDIPESATLFRALQQYDKSSYHRR</sequence>
<feature type="region of interest" description="Disordered" evidence="1">
    <location>
        <begin position="34"/>
        <end position="98"/>
    </location>
</feature>
<reference evidence="2" key="2">
    <citation type="submission" date="2020-04" db="EMBL/GenBank/DDBJ databases">
        <authorList>
            <person name="Santos R.A.C."/>
            <person name="Steenwyk J.L."/>
            <person name="Rivero-Menendez O."/>
            <person name="Mead M.E."/>
            <person name="Silva L.P."/>
            <person name="Bastos R.W."/>
            <person name="Alastruey-Izquierdo A."/>
            <person name="Goldman G.H."/>
            <person name="Rokas A."/>
        </authorList>
    </citation>
    <scope>NUCLEOTIDE SEQUENCE</scope>
    <source>
        <strain evidence="2">CNM-CM8927</strain>
    </source>
</reference>
<protein>
    <submittedName>
        <fullName evidence="2">Uncharacterized protein</fullName>
    </submittedName>
</protein>
<reference evidence="2" key="1">
    <citation type="journal article" date="2020" name="bioRxiv">
        <title>Genomic and phenotypic heterogeneity of clinical isolates of the human pathogens Aspergillus fumigatus, Aspergillus lentulus and Aspergillus fumigatiaffinis.</title>
        <authorList>
            <person name="dos Santos R.A.C."/>
            <person name="Steenwyk J.L."/>
            <person name="Rivero-Menendez O."/>
            <person name="Mead M.E."/>
            <person name="Silva L.P."/>
            <person name="Bastos R.W."/>
            <person name="Alastruey-Izquierdo A."/>
            <person name="Goldman G.H."/>
            <person name="Rokas A."/>
        </authorList>
    </citation>
    <scope>NUCLEOTIDE SEQUENCE</scope>
    <source>
        <strain evidence="2">CNM-CM8927</strain>
    </source>
</reference>
<comment type="caution">
    <text evidence="2">The sequence shown here is derived from an EMBL/GenBank/DDBJ whole genome shotgun (WGS) entry which is preliminary data.</text>
</comment>